<evidence type="ECO:0000256" key="3">
    <source>
        <dbReference type="ARBA" id="ARBA00022679"/>
    </source>
</evidence>
<dbReference type="Gene3D" id="3.40.50.720">
    <property type="entry name" value="NAD(P)-binding Rossmann-like Domain"/>
    <property type="match status" value="1"/>
</dbReference>
<keyword evidence="5 7" id="KW-1133">Transmembrane helix</keyword>
<evidence type="ECO:0000256" key="6">
    <source>
        <dbReference type="ARBA" id="ARBA00023136"/>
    </source>
</evidence>
<dbReference type="InterPro" id="IPR017475">
    <property type="entry name" value="EPS_sugar_tfrase"/>
</dbReference>
<evidence type="ECO:0000256" key="7">
    <source>
        <dbReference type="SAM" id="Phobius"/>
    </source>
</evidence>
<evidence type="ECO:0000256" key="4">
    <source>
        <dbReference type="ARBA" id="ARBA00022692"/>
    </source>
</evidence>
<sequence length="468" mass="53784">MKRTLLLFNYLLFDCLSAIGAWCTFYFVRVSHLRGEHLSFIEICNSNFLYSLAFVTIFWILLYILTGFYTDVFRRSRINDFFQTVGQVILGSIILFFILILGDFVGSAREFYLTFGMLLGIQFAFTYTPRLIINSFVIYQIRNKRLGFKTIIVGDGSEAEALYHEIEGFEIPQGQLFIGYVAITAKESKLSDFLPCLGTLNELSDVIDRSGVDEVIIALSHKETQRIQRAINDLYGKRVEVKVIPSLYDFLTGKVKMSSIMGTPLILVNHRLMPAWQEMFKFILDFVVSFLAIFALLPFGLIVSTIIKLTSRGPVFFTQERIGRYGKPFVLIKFRSMCLDSEKHGPALSSKSDARVTPFGRFMRKTRIDELPNFINVLKGDMSLVGPRPERQFYIDQIVKIAPHYLHLQKVKPGITSWGQVKYGYAESVDQMVERLKYDLLYLENMSLLVDLRIIIYTLITVFRGRGI</sequence>
<dbReference type="RefSeq" id="WP_170830026.1">
    <property type="nucleotide sequence ID" value="NZ_FMYP01000020.1"/>
</dbReference>
<comment type="subcellular location">
    <subcellularLocation>
        <location evidence="1">Membrane</location>
        <topology evidence="1">Multi-pass membrane protein</topology>
    </subcellularLocation>
</comment>
<keyword evidence="6 7" id="KW-0472">Membrane</keyword>
<evidence type="ECO:0000256" key="2">
    <source>
        <dbReference type="ARBA" id="ARBA00006464"/>
    </source>
</evidence>
<dbReference type="GO" id="GO:0016020">
    <property type="term" value="C:membrane"/>
    <property type="evidence" value="ECO:0007669"/>
    <property type="project" value="UniProtKB-SubCell"/>
</dbReference>
<dbReference type="AlphaFoldDB" id="A0A1G6JIW7"/>
<dbReference type="PANTHER" id="PTHR30576:SF0">
    <property type="entry name" value="UNDECAPRENYL-PHOSPHATE N-ACETYLGALACTOSAMINYL 1-PHOSPHATE TRANSFERASE-RELATED"/>
    <property type="match status" value="1"/>
</dbReference>
<dbReference type="EMBL" id="FMYP01000020">
    <property type="protein sequence ID" value="SDC18663.1"/>
    <property type="molecule type" value="Genomic_DNA"/>
</dbReference>
<dbReference type="InterPro" id="IPR003362">
    <property type="entry name" value="Bact_transf"/>
</dbReference>
<keyword evidence="10" id="KW-1185">Reference proteome</keyword>
<feature type="transmembrane region" description="Helical" evidence="7">
    <location>
        <begin position="282"/>
        <end position="307"/>
    </location>
</feature>
<gene>
    <name evidence="9" type="ORF">SAMN05216323_102033</name>
</gene>
<dbReference type="NCBIfam" id="TIGR03025">
    <property type="entry name" value="EPS_sugtrans"/>
    <property type="match status" value="1"/>
</dbReference>
<proteinExistence type="inferred from homology"/>
<feature type="transmembrane region" description="Helical" evidence="7">
    <location>
        <begin position="7"/>
        <end position="28"/>
    </location>
</feature>
<protein>
    <submittedName>
        <fullName evidence="9">Exopolysaccharide biosynthesis polyprenyl glycosylphosphotransferase</fullName>
    </submittedName>
</protein>
<evidence type="ECO:0000256" key="5">
    <source>
        <dbReference type="ARBA" id="ARBA00022989"/>
    </source>
</evidence>
<dbReference type="Proteomes" id="UP000199452">
    <property type="component" value="Unassembled WGS sequence"/>
</dbReference>
<dbReference type="PANTHER" id="PTHR30576">
    <property type="entry name" value="COLANIC BIOSYNTHESIS UDP-GLUCOSE LIPID CARRIER TRANSFERASE"/>
    <property type="match status" value="1"/>
</dbReference>
<name>A0A1G6JIW7_9BACT</name>
<feature type="transmembrane region" description="Helical" evidence="7">
    <location>
        <begin position="81"/>
        <end position="105"/>
    </location>
</feature>
<comment type="similarity">
    <text evidence="2">Belongs to the bacterial sugar transferase family.</text>
</comment>
<dbReference type="Pfam" id="PF02397">
    <property type="entry name" value="Bac_transf"/>
    <property type="match status" value="1"/>
</dbReference>
<evidence type="ECO:0000313" key="10">
    <source>
        <dbReference type="Proteomes" id="UP000199452"/>
    </source>
</evidence>
<evidence type="ECO:0000313" key="9">
    <source>
        <dbReference type="EMBL" id="SDC18663.1"/>
    </source>
</evidence>
<keyword evidence="4 7" id="KW-0812">Transmembrane</keyword>
<reference evidence="9 10" key="1">
    <citation type="submission" date="2016-09" db="EMBL/GenBank/DDBJ databases">
        <authorList>
            <person name="Capua I."/>
            <person name="De Benedictis P."/>
            <person name="Joannis T."/>
            <person name="Lombin L.H."/>
            <person name="Cattoli G."/>
        </authorList>
    </citation>
    <scope>NUCLEOTIDE SEQUENCE [LARGE SCALE GENOMIC DNA]</scope>
    <source>
        <strain evidence="9 10">A7P-90m</strain>
    </source>
</reference>
<dbReference type="Pfam" id="PF13727">
    <property type="entry name" value="CoA_binding_3"/>
    <property type="match status" value="1"/>
</dbReference>
<dbReference type="STRING" id="1640674.SAMN05216323_102033"/>
<keyword evidence="3 9" id="KW-0808">Transferase</keyword>
<organism evidence="9 10">
    <name type="scientific">Williamwhitmania taraxaci</name>
    <dbReference type="NCBI Taxonomy" id="1640674"/>
    <lineage>
        <taxon>Bacteria</taxon>
        <taxon>Pseudomonadati</taxon>
        <taxon>Bacteroidota</taxon>
        <taxon>Bacteroidia</taxon>
        <taxon>Bacteroidales</taxon>
        <taxon>Williamwhitmaniaceae</taxon>
        <taxon>Williamwhitmania</taxon>
    </lineage>
</organism>
<dbReference type="GO" id="GO:0016780">
    <property type="term" value="F:phosphotransferase activity, for other substituted phosphate groups"/>
    <property type="evidence" value="ECO:0007669"/>
    <property type="project" value="TreeGrafter"/>
</dbReference>
<accession>A0A1G6JIW7</accession>
<feature type="transmembrane region" description="Helical" evidence="7">
    <location>
        <begin position="111"/>
        <end position="139"/>
    </location>
</feature>
<evidence type="ECO:0000256" key="1">
    <source>
        <dbReference type="ARBA" id="ARBA00004141"/>
    </source>
</evidence>
<evidence type="ECO:0000259" key="8">
    <source>
        <dbReference type="Pfam" id="PF02397"/>
    </source>
</evidence>
<feature type="transmembrane region" description="Helical" evidence="7">
    <location>
        <begin position="48"/>
        <end position="69"/>
    </location>
</feature>
<feature type="domain" description="Bacterial sugar transferase" evidence="8">
    <location>
        <begin position="281"/>
        <end position="463"/>
    </location>
</feature>